<dbReference type="Gene3D" id="2.40.128.270">
    <property type="match status" value="1"/>
</dbReference>
<evidence type="ECO:0000313" key="3">
    <source>
        <dbReference type="Proteomes" id="UP000228948"/>
    </source>
</evidence>
<dbReference type="InterPro" id="IPR053147">
    <property type="entry name" value="Hsp_HslJ-like"/>
</dbReference>
<evidence type="ECO:0000259" key="1">
    <source>
        <dbReference type="Pfam" id="PF03724"/>
    </source>
</evidence>
<organism evidence="2 3">
    <name type="scientific">Roseinatronobacter bogoriensis subsp. barguzinensis</name>
    <dbReference type="NCBI Taxonomy" id="441209"/>
    <lineage>
        <taxon>Bacteria</taxon>
        <taxon>Pseudomonadati</taxon>
        <taxon>Pseudomonadota</taxon>
        <taxon>Alphaproteobacteria</taxon>
        <taxon>Rhodobacterales</taxon>
        <taxon>Paracoccaceae</taxon>
        <taxon>Roseinatronobacter</taxon>
    </lineage>
</organism>
<dbReference type="SUPFAM" id="SSF141488">
    <property type="entry name" value="YdhA-like"/>
    <property type="match status" value="1"/>
</dbReference>
<dbReference type="KEGG" id="rbg:BG454_17055"/>
<dbReference type="PANTHER" id="PTHR35535">
    <property type="entry name" value="HEAT SHOCK PROTEIN HSLJ"/>
    <property type="match status" value="1"/>
</dbReference>
<dbReference type="EMBL" id="CP024899">
    <property type="protein sequence ID" value="ATX67307.1"/>
    <property type="molecule type" value="Genomic_DNA"/>
</dbReference>
<protein>
    <recommendedName>
        <fullName evidence="1">DUF306 domain-containing protein</fullName>
    </recommendedName>
</protein>
<dbReference type="InterPro" id="IPR005184">
    <property type="entry name" value="DUF306_Meta_HslJ"/>
</dbReference>
<accession>A0A2K8KCY4</accession>
<name>A0A2K8KCY4_9RHOB</name>
<dbReference type="AlphaFoldDB" id="A0A2K8KCY4"/>
<proteinExistence type="predicted"/>
<gene>
    <name evidence="2" type="ORF">BG454_17055</name>
</gene>
<dbReference type="Pfam" id="PF03724">
    <property type="entry name" value="META"/>
    <property type="match status" value="1"/>
</dbReference>
<dbReference type="InterPro" id="IPR038670">
    <property type="entry name" value="HslJ-like_sf"/>
</dbReference>
<dbReference type="PANTHER" id="PTHR35535:SF2">
    <property type="entry name" value="DUF306 DOMAIN-CONTAINING PROTEIN"/>
    <property type="match status" value="1"/>
</dbReference>
<dbReference type="Proteomes" id="UP000228948">
    <property type="component" value="Chromosome"/>
</dbReference>
<dbReference type="InterPro" id="IPR036328">
    <property type="entry name" value="MliC_sf"/>
</dbReference>
<reference evidence="2 3" key="1">
    <citation type="submission" date="2017-11" db="EMBL/GenBank/DDBJ databases">
        <title>Revised Sequence and Annotation of the Rhodobaca barguzinensis strain alga05 Genome.</title>
        <authorList>
            <person name="Kopejtka K."/>
            <person name="Tomasch J.M."/>
            <person name="Bunk B."/>
            <person name="Koblizek M."/>
        </authorList>
    </citation>
    <scope>NUCLEOTIDE SEQUENCE [LARGE SCALE GENOMIC DNA]</scope>
    <source>
        <strain evidence="3">alga05</strain>
    </source>
</reference>
<dbReference type="Pfam" id="PF09619">
    <property type="entry name" value="YscW"/>
    <property type="match status" value="1"/>
</dbReference>
<dbReference type="InterPro" id="IPR039366">
    <property type="entry name" value="Pilotin"/>
</dbReference>
<dbReference type="STRING" id="441209.GCA_001870665_03197"/>
<sequence length="320" mass="34646">MISEVALPRWISAFVCLVLPVFAVSASASETRVVSGQVTVLERMALPDDTVLLVDLVDAMDTAIAASREVTEGRQSPFSFALEAPVDTDLVLRVGLRGPEDVIWLSEPVAIEAGADPADLGALRAMRIPPMGFAGLLYCGNQLVEIGFMPESVRIRLNEQIITLLPQVAASGALFADADNPATTIHMRDASAVLRIDGSELSECRLIRPEQDITQGVWSISAIEDRPTLFPSRTELVFYPDGRMSASVGCNRLIGGYRRHGGILSFGRLASTRLACPEGLGEQEQHFNTVLPRVDQFFLDAEAGRLTLYAAGTPVLRARR</sequence>
<feature type="domain" description="DUF306" evidence="1">
    <location>
        <begin position="211"/>
        <end position="317"/>
    </location>
</feature>
<evidence type="ECO:0000313" key="2">
    <source>
        <dbReference type="EMBL" id="ATX67307.1"/>
    </source>
</evidence>
<keyword evidence="3" id="KW-1185">Reference proteome</keyword>